<keyword evidence="2" id="KW-1185">Reference proteome</keyword>
<dbReference type="EMBL" id="UFAJ01000029">
    <property type="protein sequence ID" value="SSD58614.1"/>
    <property type="molecule type" value="Genomic_DNA"/>
</dbReference>
<protein>
    <recommendedName>
        <fullName evidence="3">Mitochondrial peculiar membrane protein 1</fullName>
    </recommendedName>
</protein>
<gene>
    <name evidence="1" type="ORF">SCODWIG_00375</name>
</gene>
<dbReference type="VEuPathDB" id="FungiDB:SCODWIG_00375"/>
<proteinExistence type="predicted"/>
<dbReference type="Pfam" id="PF17234">
    <property type="entry name" value="MPM1"/>
    <property type="match status" value="1"/>
</dbReference>
<name>A0A376B2A8_9ASCO</name>
<dbReference type="Proteomes" id="UP000262825">
    <property type="component" value="Unassembled WGS sequence"/>
</dbReference>
<dbReference type="AlphaFoldDB" id="A0A376B2A8"/>
<reference evidence="2" key="1">
    <citation type="submission" date="2018-06" db="EMBL/GenBank/DDBJ databases">
        <authorList>
            <person name="Guldener U."/>
        </authorList>
    </citation>
    <scope>NUCLEOTIDE SEQUENCE [LARGE SCALE GENOMIC DNA]</scope>
    <source>
        <strain evidence="2">UTAD17</strain>
    </source>
</reference>
<organism evidence="1 2">
    <name type="scientific">Saccharomycodes ludwigii</name>
    <dbReference type="NCBI Taxonomy" id="36035"/>
    <lineage>
        <taxon>Eukaryota</taxon>
        <taxon>Fungi</taxon>
        <taxon>Dikarya</taxon>
        <taxon>Ascomycota</taxon>
        <taxon>Saccharomycotina</taxon>
        <taxon>Saccharomycetes</taxon>
        <taxon>Saccharomycodales</taxon>
        <taxon>Saccharomycodaceae</taxon>
        <taxon>Saccharomycodes</taxon>
    </lineage>
</organism>
<sequence length="303" mass="34631">MGLFNGDNQEKNVTKYNETLLGDTSSISNNSSAKPISTNLLSDWWSQTQDLYSNVFNQPDQFWKSAYDDLLLRSGDAIGTMLENLGMPGNFGTPYKMSSLFNNDEQFVDANVDEKNKLKIRPTLYAYKTPSDRQYSQCVTNAGLGVWDVNGFWRCLFPQTFLNDKKINELSKDDVEKDIDHKMGLFFKDYTGFLSWRNHMLKLANEKKKQIQQKSLFFTDNYDGGQNDDIAGNGGNVIGTSKMLNYNYTDEGKEQVKETKTYYNDGKVKVVRERKLYPKDGSGDVKVETSEKILDNNDIDINE</sequence>
<evidence type="ECO:0000313" key="2">
    <source>
        <dbReference type="Proteomes" id="UP000262825"/>
    </source>
</evidence>
<accession>A0A376B2A8</accession>
<dbReference type="InterPro" id="IPR035187">
    <property type="entry name" value="Mpm1"/>
</dbReference>
<evidence type="ECO:0000313" key="1">
    <source>
        <dbReference type="EMBL" id="SSD58614.1"/>
    </source>
</evidence>
<evidence type="ECO:0008006" key="3">
    <source>
        <dbReference type="Google" id="ProtNLM"/>
    </source>
</evidence>